<evidence type="ECO:0000313" key="3">
    <source>
        <dbReference type="Proteomes" id="UP000663853"/>
    </source>
</evidence>
<feature type="transmembrane region" description="Helical" evidence="1">
    <location>
        <begin position="121"/>
        <end position="140"/>
    </location>
</feature>
<protein>
    <submittedName>
        <fullName evidence="2">Uncharacterized protein</fullName>
    </submittedName>
</protein>
<gene>
    <name evidence="2" type="ORF">RDB_LOCUS175651</name>
</gene>
<dbReference type="Proteomes" id="UP000663853">
    <property type="component" value="Unassembled WGS sequence"/>
</dbReference>
<organism evidence="2 3">
    <name type="scientific">Rhizoctonia solani</name>
    <dbReference type="NCBI Taxonomy" id="456999"/>
    <lineage>
        <taxon>Eukaryota</taxon>
        <taxon>Fungi</taxon>
        <taxon>Dikarya</taxon>
        <taxon>Basidiomycota</taxon>
        <taxon>Agaricomycotina</taxon>
        <taxon>Agaricomycetes</taxon>
        <taxon>Cantharellales</taxon>
        <taxon>Ceratobasidiaceae</taxon>
        <taxon>Rhizoctonia</taxon>
    </lineage>
</organism>
<evidence type="ECO:0000313" key="2">
    <source>
        <dbReference type="EMBL" id="CAE6534768.1"/>
    </source>
</evidence>
<sequence length="199" mass="21146">MNIDRWLYKISKMIKKCARHVNTSEVSYHGHKMVRARASAIATSKGLGTALLIAPPVLILIAAGIAASSTVHAPPPVDSMRTPNSTPLPSITPAKRILSGIQAQLQSIATVEKRQDHTTTVAVALIAMGFIGVALAIRTIRNRGRGGGGRGKNAAGGEYGYPNGMNNVYREVHVRTASQLYEENPTLNAGSGGDPFQPR</sequence>
<dbReference type="AlphaFoldDB" id="A0A8H3HTR6"/>
<feature type="transmembrane region" description="Helical" evidence="1">
    <location>
        <begin position="47"/>
        <end position="67"/>
    </location>
</feature>
<proteinExistence type="predicted"/>
<keyword evidence="1" id="KW-1133">Transmembrane helix</keyword>
<dbReference type="EMBL" id="CAJMXA010004109">
    <property type="protein sequence ID" value="CAE6534768.1"/>
    <property type="molecule type" value="Genomic_DNA"/>
</dbReference>
<name>A0A8H3HTR6_9AGAM</name>
<comment type="caution">
    <text evidence="2">The sequence shown here is derived from an EMBL/GenBank/DDBJ whole genome shotgun (WGS) entry which is preliminary data.</text>
</comment>
<keyword evidence="1" id="KW-0472">Membrane</keyword>
<accession>A0A8H3HTR6</accession>
<reference evidence="2" key="1">
    <citation type="submission" date="2021-01" db="EMBL/GenBank/DDBJ databases">
        <authorList>
            <person name="Kaushik A."/>
        </authorList>
    </citation>
    <scope>NUCLEOTIDE SEQUENCE</scope>
    <source>
        <strain evidence="2">AG6-10EEA</strain>
    </source>
</reference>
<keyword evidence="1" id="KW-0812">Transmembrane</keyword>
<evidence type="ECO:0000256" key="1">
    <source>
        <dbReference type="SAM" id="Phobius"/>
    </source>
</evidence>